<dbReference type="AlphaFoldDB" id="A0A9X1YUF4"/>
<accession>A0A9X1YUF4</accession>
<dbReference type="EMBL" id="JALQCW010000022">
    <property type="protein sequence ID" value="MCK9798181.1"/>
    <property type="molecule type" value="Genomic_DNA"/>
</dbReference>
<gene>
    <name evidence="1" type="ORF">M1B34_10730</name>
</gene>
<name>A0A9X1YUF4_9PSED</name>
<dbReference type="Proteomes" id="UP001155059">
    <property type="component" value="Unassembled WGS sequence"/>
</dbReference>
<dbReference type="RefSeq" id="WP_268265112.1">
    <property type="nucleotide sequence ID" value="NZ_JALQCW010000022.1"/>
</dbReference>
<protein>
    <submittedName>
        <fullName evidence="1">Uncharacterized protein</fullName>
    </submittedName>
</protein>
<organism evidence="1 2">
    <name type="scientific">Pseudomonas morbosilactucae</name>
    <dbReference type="NCBI Taxonomy" id="2938197"/>
    <lineage>
        <taxon>Bacteria</taxon>
        <taxon>Pseudomonadati</taxon>
        <taxon>Pseudomonadota</taxon>
        <taxon>Gammaproteobacteria</taxon>
        <taxon>Pseudomonadales</taxon>
        <taxon>Pseudomonadaceae</taxon>
        <taxon>Pseudomonas</taxon>
    </lineage>
</organism>
<reference evidence="1 2" key="1">
    <citation type="journal article" date="2022" name="Int. J. Syst. Evol. Microbiol.">
        <title>Pseudomonas aegrilactucae sp. nov. and Pseudomonas morbosilactucae sp. nov., pathogens causing bacterial rot of lettuce in Japan.</title>
        <authorList>
            <person name="Sawada H."/>
            <person name="Fujikawa T."/>
            <person name="Satou M."/>
        </authorList>
    </citation>
    <scope>NUCLEOTIDE SEQUENCE [LARGE SCALE GENOMIC DNA]</scope>
    <source>
        <strain evidence="1 2">MAFF 302030</strain>
    </source>
</reference>
<comment type="caution">
    <text evidence="1">The sequence shown here is derived from an EMBL/GenBank/DDBJ whole genome shotgun (WGS) entry which is preliminary data.</text>
</comment>
<sequence>MPRSKLFATLTVALLGAAALWYLWVITSAKLEWGGASPDQRTLGTVQATEQRAMAQYCTGVVVTPKATWLVARLDERSKTEPVAAGVQDLDALVRGQPTPEETEEEQGSGAFSAYFVRGEKELTSISRLDANGQFQTVAQLSEAACLVASPDGQQVFLLTGLKRPAPAKDRTDSLTQTVVLRSDDQGQSWDWLRQGLFPEVEQLAWSLQTYFHGTDDVWAWGRPESLDDVIDQDQPRALSTGVSYSADRGASSAPIFTAESLLLTGAYARTKRPEIVQWQDEAEGHGEINTQVSQLDGQHAVIWVSQRFWGRNPDGVGDNLAFNVTTRAPLSREAGGPWQVGAVQHEDGLYIGQLRDNGTGRLVGLIDQGNQGRDEVAELDAEQRTWKVLGALPNVFAPLSSDRPVRVSQFQVGRNSLLINTSSEHHPPRWLYWGADASISADGVFYSRDWGHSWQQLAIGGYLGILGFQGAEDRVIWAKGNWYDSRDLGIYTYGLK</sequence>
<dbReference type="SUPFAM" id="SSF110296">
    <property type="entry name" value="Oligoxyloglucan reducing end-specific cellobiohydrolase"/>
    <property type="match status" value="1"/>
</dbReference>
<proteinExistence type="predicted"/>
<evidence type="ECO:0000313" key="2">
    <source>
        <dbReference type="Proteomes" id="UP001155059"/>
    </source>
</evidence>
<reference evidence="1 2" key="2">
    <citation type="journal article" date="2023" name="Plant Pathol.">
        <title>Dismantling and reorganizing Pseudomonas marginalis sensu#lato.</title>
        <authorList>
            <person name="Sawada H."/>
            <person name="Fujikawa T."/>
            <person name="Satou M."/>
        </authorList>
    </citation>
    <scope>NUCLEOTIDE SEQUENCE [LARGE SCALE GENOMIC DNA]</scope>
    <source>
        <strain evidence="1 2">MAFF 302030</strain>
    </source>
</reference>
<evidence type="ECO:0000313" key="1">
    <source>
        <dbReference type="EMBL" id="MCK9798181.1"/>
    </source>
</evidence>